<feature type="domain" description="DUF5916" evidence="1">
    <location>
        <begin position="243"/>
        <end position="343"/>
    </location>
</feature>
<feature type="non-terminal residue" evidence="2">
    <location>
        <position position="405"/>
    </location>
</feature>
<dbReference type="SUPFAM" id="SSF49344">
    <property type="entry name" value="CBD9-like"/>
    <property type="match status" value="1"/>
</dbReference>
<dbReference type="CDD" id="cd09618">
    <property type="entry name" value="CBM9_like_2"/>
    <property type="match status" value="1"/>
</dbReference>
<name>A0A381T5M7_9ZZZZ</name>
<accession>A0A381T5M7</accession>
<dbReference type="InterPro" id="IPR045670">
    <property type="entry name" value="DUF5916"/>
</dbReference>
<dbReference type="EMBL" id="UINC01004064">
    <property type="protein sequence ID" value="SVA11500.1"/>
    <property type="molecule type" value="Genomic_DNA"/>
</dbReference>
<dbReference type="Gene3D" id="2.60.40.1190">
    <property type="match status" value="1"/>
</dbReference>
<reference evidence="2" key="1">
    <citation type="submission" date="2018-05" db="EMBL/GenBank/DDBJ databases">
        <authorList>
            <person name="Lanie J.A."/>
            <person name="Ng W.-L."/>
            <person name="Kazmierczak K.M."/>
            <person name="Andrzejewski T.M."/>
            <person name="Davidsen T.M."/>
            <person name="Wayne K.J."/>
            <person name="Tettelin H."/>
            <person name="Glass J.I."/>
            <person name="Rusch D."/>
            <person name="Podicherti R."/>
            <person name="Tsui H.-C.T."/>
            <person name="Winkler M.E."/>
        </authorList>
    </citation>
    <scope>NUCLEOTIDE SEQUENCE</scope>
</reference>
<evidence type="ECO:0000259" key="1">
    <source>
        <dbReference type="Pfam" id="PF19313"/>
    </source>
</evidence>
<protein>
    <recommendedName>
        <fullName evidence="1">DUF5916 domain-containing protein</fullName>
    </recommendedName>
</protein>
<evidence type="ECO:0000313" key="2">
    <source>
        <dbReference type="EMBL" id="SVA11500.1"/>
    </source>
</evidence>
<organism evidence="2">
    <name type="scientific">marine metagenome</name>
    <dbReference type="NCBI Taxonomy" id="408172"/>
    <lineage>
        <taxon>unclassified sequences</taxon>
        <taxon>metagenomes</taxon>
        <taxon>ecological metagenomes</taxon>
    </lineage>
</organism>
<dbReference type="AlphaFoldDB" id="A0A381T5M7"/>
<proteinExistence type="predicted"/>
<sequence>MNKKYIIQLLVVVCVSSLAAAQMTQTQKEKPVIETRDIGTFEIKLDGVLDEEVWRSVTPATGFIQEEPNEGEACTEKSEIYVIYNKDNLYIGAKLYDSDPSGILAYQKRRDAWLVTDDRFMLILDTFLDGRTGYFFEINPAGLLGDGILGSGGHWNVNKSWDGIWDTRVVIDDDGWTAEIVIPFRTLNFDPDLDTWGINFQRTIRRKNEDARWSGYRRNQNLTEPIHAGRVTGLKNLTQGKGLEIKPYVIAKNQWSSDGIPANPQDKGLDLSFNITSGLKGSFTYNTDFAEAEVDDRRVNLTRFPMRFREKRAFFLEGSGVYSFANRSGVTPFFSRRIGLSEGKQIPIAYGGRLTGQVGDYEIGMINARTESLGDIPAENFNVARIKRSLFRESYLGLVYTGRST</sequence>
<gene>
    <name evidence="2" type="ORF">METZ01_LOCUS64354</name>
</gene>
<dbReference type="Pfam" id="PF19313">
    <property type="entry name" value="DUF5916"/>
    <property type="match status" value="1"/>
</dbReference>
<feature type="non-terminal residue" evidence="2">
    <location>
        <position position="1"/>
    </location>
</feature>